<keyword evidence="1" id="KW-0812">Transmembrane</keyword>
<accession>A0A4Q7M661</accession>
<keyword evidence="1" id="KW-1133">Transmembrane helix</keyword>
<name>A0A4Q7M661_9MICO</name>
<feature type="transmembrane region" description="Helical" evidence="1">
    <location>
        <begin position="52"/>
        <end position="74"/>
    </location>
</feature>
<dbReference type="RefSeq" id="WP_130416004.1">
    <property type="nucleotide sequence ID" value="NZ_SGWX01000001.1"/>
</dbReference>
<comment type="caution">
    <text evidence="2">The sequence shown here is derived from an EMBL/GenBank/DDBJ whole genome shotgun (WGS) entry which is preliminary data.</text>
</comment>
<keyword evidence="3" id="KW-1185">Reference proteome</keyword>
<evidence type="ECO:0000256" key="1">
    <source>
        <dbReference type="SAM" id="Phobius"/>
    </source>
</evidence>
<dbReference type="Proteomes" id="UP000293852">
    <property type="component" value="Unassembled WGS sequence"/>
</dbReference>
<evidence type="ECO:0000313" key="2">
    <source>
        <dbReference type="EMBL" id="RZS62517.1"/>
    </source>
</evidence>
<dbReference type="OrthoDB" id="4554544at2"/>
<feature type="transmembrane region" description="Helical" evidence="1">
    <location>
        <begin position="95"/>
        <end position="118"/>
    </location>
</feature>
<reference evidence="2 3" key="1">
    <citation type="submission" date="2019-02" db="EMBL/GenBank/DDBJ databases">
        <title>Sequencing the genomes of 1000 actinobacteria strains.</title>
        <authorList>
            <person name="Klenk H.-P."/>
        </authorList>
    </citation>
    <scope>NUCLEOTIDE SEQUENCE [LARGE SCALE GENOMIC DNA]</scope>
    <source>
        <strain evidence="2 3">DSM 16932</strain>
    </source>
</reference>
<feature type="transmembrane region" description="Helical" evidence="1">
    <location>
        <begin position="124"/>
        <end position="144"/>
    </location>
</feature>
<keyword evidence="1" id="KW-0472">Membrane</keyword>
<protein>
    <submittedName>
        <fullName evidence="2">Uncharacterized protein</fullName>
    </submittedName>
</protein>
<dbReference type="AlphaFoldDB" id="A0A4Q7M661"/>
<sequence length="154" mass="15915">MSITPDEARAALAAADAGRRAVADEVGAPAWYWWGLGVCWIALGAISDLDIAWLTTLATLVFGAAHAQIFGRVAGGRRRTGLVSVRAEVAGRHTLLHVWLLLIALIVVGAAFALIIAADGAAHPGTIASLLPAAIVAAGGPRLVRWSAARAARR</sequence>
<evidence type="ECO:0000313" key="3">
    <source>
        <dbReference type="Proteomes" id="UP000293852"/>
    </source>
</evidence>
<gene>
    <name evidence="2" type="ORF">EV386_2853</name>
</gene>
<dbReference type="EMBL" id="SGWX01000001">
    <property type="protein sequence ID" value="RZS62517.1"/>
    <property type="molecule type" value="Genomic_DNA"/>
</dbReference>
<organism evidence="2 3">
    <name type="scientific">Xylanimonas ulmi</name>
    <dbReference type="NCBI Taxonomy" id="228973"/>
    <lineage>
        <taxon>Bacteria</taxon>
        <taxon>Bacillati</taxon>
        <taxon>Actinomycetota</taxon>
        <taxon>Actinomycetes</taxon>
        <taxon>Micrococcales</taxon>
        <taxon>Promicromonosporaceae</taxon>
        <taxon>Xylanimonas</taxon>
    </lineage>
</organism>
<feature type="transmembrane region" description="Helical" evidence="1">
    <location>
        <begin position="29"/>
        <end position="46"/>
    </location>
</feature>
<proteinExistence type="predicted"/>